<dbReference type="InterPro" id="IPR006379">
    <property type="entry name" value="HAD-SF_hydro_IIB"/>
</dbReference>
<protein>
    <submittedName>
        <fullName evidence="1">HAD family phosphatase</fullName>
    </submittedName>
</protein>
<proteinExistence type="predicted"/>
<reference evidence="1 2" key="1">
    <citation type="submission" date="2020-08" db="EMBL/GenBank/DDBJ databases">
        <title>Genome public.</title>
        <authorList>
            <person name="Liu C."/>
            <person name="Sun Q."/>
        </authorList>
    </citation>
    <scope>NUCLEOTIDE SEQUENCE [LARGE SCALE GENOMIC DNA]</scope>
    <source>
        <strain evidence="1 2">NSJ-46</strain>
    </source>
</reference>
<dbReference type="PANTHER" id="PTHR10000">
    <property type="entry name" value="PHOSPHOSERINE PHOSPHATASE"/>
    <property type="match status" value="1"/>
</dbReference>
<dbReference type="Gene3D" id="3.30.1240.10">
    <property type="match status" value="1"/>
</dbReference>
<evidence type="ECO:0000313" key="2">
    <source>
        <dbReference type="Proteomes" id="UP000657421"/>
    </source>
</evidence>
<dbReference type="SUPFAM" id="SSF56784">
    <property type="entry name" value="HAD-like"/>
    <property type="match status" value="1"/>
</dbReference>
<gene>
    <name evidence="1" type="ORF">H8716_06260</name>
</gene>
<dbReference type="RefSeq" id="WP_249307720.1">
    <property type="nucleotide sequence ID" value="NZ_JACRSZ010000005.1"/>
</dbReference>
<dbReference type="NCBIfam" id="TIGR00099">
    <property type="entry name" value="Cof-subfamily"/>
    <property type="match status" value="1"/>
</dbReference>
<dbReference type="Pfam" id="PF08282">
    <property type="entry name" value="Hydrolase_3"/>
    <property type="match status" value="1"/>
</dbReference>
<dbReference type="NCBIfam" id="TIGR01484">
    <property type="entry name" value="HAD-SF-IIB"/>
    <property type="match status" value="1"/>
</dbReference>
<comment type="caution">
    <text evidence="1">The sequence shown here is derived from an EMBL/GenBank/DDBJ whole genome shotgun (WGS) entry which is preliminary data.</text>
</comment>
<dbReference type="EMBL" id="JACRSZ010000005">
    <property type="protein sequence ID" value="MBC8572689.1"/>
    <property type="molecule type" value="Genomic_DNA"/>
</dbReference>
<sequence>MIKLIASDVDGTLLPEGTADLNPELYDVILKLKEKGIVFAAASGRQANSVKTVFAPVEQEMYFITNNGGYVTYRDEVLACRVFDGKTIEEILAYVRSLENTFYLVTSPDGDYTDCQDKEMLEWLREGYRIHIDQIGDVMEKADCLVKISAFLKDKDAAKEAVPAKTLFEGKAMVTAAGDHWVDFTAPGSEKGNALKELQEHLHVTAEETMAFGDNNNDIGMLKNAGESYAVSEAREEVKAVCKYILPDTNKNSVLKILKTLL</sequence>
<dbReference type="SFLD" id="SFLDS00003">
    <property type="entry name" value="Haloacid_Dehalogenase"/>
    <property type="match status" value="1"/>
</dbReference>
<dbReference type="SFLD" id="SFLDG01140">
    <property type="entry name" value="C2.B:_Phosphomannomutase_and_P"/>
    <property type="match status" value="1"/>
</dbReference>
<dbReference type="Gene3D" id="3.40.50.1000">
    <property type="entry name" value="HAD superfamily/HAD-like"/>
    <property type="match status" value="1"/>
</dbReference>
<organism evidence="1 2">
    <name type="scientific">Jingyaoa shaoxingensis</name>
    <dbReference type="NCBI Taxonomy" id="2763671"/>
    <lineage>
        <taxon>Bacteria</taxon>
        <taxon>Bacillati</taxon>
        <taxon>Bacillota</taxon>
        <taxon>Clostridia</taxon>
        <taxon>Lachnospirales</taxon>
        <taxon>Lachnospiraceae</taxon>
        <taxon>Jingyaoa</taxon>
    </lineage>
</organism>
<evidence type="ECO:0000313" key="1">
    <source>
        <dbReference type="EMBL" id="MBC8572689.1"/>
    </source>
</evidence>
<dbReference type="InterPro" id="IPR000150">
    <property type="entry name" value="Cof"/>
</dbReference>
<dbReference type="Proteomes" id="UP000657421">
    <property type="component" value="Unassembled WGS sequence"/>
</dbReference>
<accession>A0ABR7N8F7</accession>
<dbReference type="InterPro" id="IPR023214">
    <property type="entry name" value="HAD_sf"/>
</dbReference>
<dbReference type="InterPro" id="IPR036412">
    <property type="entry name" value="HAD-like_sf"/>
</dbReference>
<keyword evidence="2" id="KW-1185">Reference proteome</keyword>
<dbReference type="PANTHER" id="PTHR10000:SF53">
    <property type="entry name" value="5-AMINO-6-(5-PHOSPHO-D-RIBITYLAMINO)URACIL PHOSPHATASE YBJI-RELATED"/>
    <property type="match status" value="1"/>
</dbReference>
<name>A0ABR7N8F7_9FIRM</name>